<gene>
    <name evidence="2" type="ORF">H9841_08840</name>
</gene>
<evidence type="ECO:0000313" key="3">
    <source>
        <dbReference type="Proteomes" id="UP000823868"/>
    </source>
</evidence>
<keyword evidence="1" id="KW-0812">Transmembrane</keyword>
<protein>
    <submittedName>
        <fullName evidence="2">Uncharacterized protein</fullName>
    </submittedName>
</protein>
<keyword evidence="1" id="KW-1133">Transmembrane helix</keyword>
<comment type="caution">
    <text evidence="2">The sequence shown here is derived from an EMBL/GenBank/DDBJ whole genome shotgun (WGS) entry which is preliminary data.</text>
</comment>
<keyword evidence="1" id="KW-0472">Membrane</keyword>
<reference evidence="2" key="1">
    <citation type="journal article" date="2021" name="PeerJ">
        <title>Extensive microbial diversity within the chicken gut microbiome revealed by metagenomics and culture.</title>
        <authorList>
            <person name="Gilroy R."/>
            <person name="Ravi A."/>
            <person name="Getino M."/>
            <person name="Pursley I."/>
            <person name="Horton D.L."/>
            <person name="Alikhan N.F."/>
            <person name="Baker D."/>
            <person name="Gharbi K."/>
            <person name="Hall N."/>
            <person name="Watson M."/>
            <person name="Adriaenssens E.M."/>
            <person name="Foster-Nyarko E."/>
            <person name="Jarju S."/>
            <person name="Secka A."/>
            <person name="Antonio M."/>
            <person name="Oren A."/>
            <person name="Chaudhuri R.R."/>
            <person name="La Ragione R."/>
            <person name="Hildebrand F."/>
            <person name="Pallen M.J."/>
        </authorList>
    </citation>
    <scope>NUCLEOTIDE SEQUENCE</scope>
    <source>
        <strain evidence="2">ChiBcec16_6824</strain>
    </source>
</reference>
<dbReference type="AlphaFoldDB" id="A0A9D1Y959"/>
<feature type="transmembrane region" description="Helical" evidence="1">
    <location>
        <begin position="6"/>
        <end position="25"/>
    </location>
</feature>
<accession>A0A9D1Y959</accession>
<evidence type="ECO:0000313" key="2">
    <source>
        <dbReference type="EMBL" id="HIY21989.1"/>
    </source>
</evidence>
<feature type="transmembrane region" description="Helical" evidence="1">
    <location>
        <begin position="30"/>
        <end position="48"/>
    </location>
</feature>
<sequence length="112" mass="12859">MLELLILFAQFWGALFVVGLAGALLAKIHLLPAVLYVMIVKTVAPAWVEAEHTKYLLILAALILYAVLRWALKIIRWRQEERAARGYLLATARPMYEITEDGQYIPIRYDDM</sequence>
<dbReference type="Proteomes" id="UP000823868">
    <property type="component" value="Unassembled WGS sequence"/>
</dbReference>
<organism evidence="2 3">
    <name type="scientific">Candidatus Flavonifractor merdigallinarum</name>
    <dbReference type="NCBI Taxonomy" id="2838589"/>
    <lineage>
        <taxon>Bacteria</taxon>
        <taxon>Bacillati</taxon>
        <taxon>Bacillota</taxon>
        <taxon>Clostridia</taxon>
        <taxon>Eubacteriales</taxon>
        <taxon>Oscillospiraceae</taxon>
        <taxon>Flavonifractor</taxon>
    </lineage>
</organism>
<name>A0A9D1Y959_9FIRM</name>
<evidence type="ECO:0000256" key="1">
    <source>
        <dbReference type="SAM" id="Phobius"/>
    </source>
</evidence>
<dbReference type="EMBL" id="DXDX01000163">
    <property type="protein sequence ID" value="HIY21989.1"/>
    <property type="molecule type" value="Genomic_DNA"/>
</dbReference>
<feature type="transmembrane region" description="Helical" evidence="1">
    <location>
        <begin position="54"/>
        <end position="72"/>
    </location>
</feature>
<proteinExistence type="predicted"/>
<reference evidence="2" key="2">
    <citation type="submission" date="2021-04" db="EMBL/GenBank/DDBJ databases">
        <authorList>
            <person name="Gilroy R."/>
        </authorList>
    </citation>
    <scope>NUCLEOTIDE SEQUENCE</scope>
    <source>
        <strain evidence="2">ChiBcec16_6824</strain>
    </source>
</reference>